<feature type="transmembrane region" description="Helical" evidence="6">
    <location>
        <begin position="156"/>
        <end position="178"/>
    </location>
</feature>
<keyword evidence="8" id="KW-1185">Reference proteome</keyword>
<feature type="transmembrane region" description="Helical" evidence="6">
    <location>
        <begin position="49"/>
        <end position="70"/>
    </location>
</feature>
<feature type="transmembrane region" description="Helical" evidence="6">
    <location>
        <begin position="12"/>
        <end position="37"/>
    </location>
</feature>
<feature type="transmembrane region" description="Helical" evidence="6">
    <location>
        <begin position="76"/>
        <end position="95"/>
    </location>
</feature>
<dbReference type="InterPro" id="IPR022301">
    <property type="entry name" value="Integral_membrane_YjbE"/>
</dbReference>
<evidence type="ECO:0000256" key="5">
    <source>
        <dbReference type="ARBA" id="ARBA00023136"/>
    </source>
</evidence>
<dbReference type="AlphaFoldDB" id="A0A345ZUA1"/>
<name>A0A345ZUA1_9HYPH</name>
<evidence type="ECO:0000256" key="2">
    <source>
        <dbReference type="ARBA" id="ARBA00007511"/>
    </source>
</evidence>
<organism evidence="7 8">
    <name type="scientific">Pseudolabrys taiwanensis</name>
    <dbReference type="NCBI Taxonomy" id="331696"/>
    <lineage>
        <taxon>Bacteria</taxon>
        <taxon>Pseudomonadati</taxon>
        <taxon>Pseudomonadota</taxon>
        <taxon>Alphaproteobacteria</taxon>
        <taxon>Hyphomicrobiales</taxon>
        <taxon>Xanthobacteraceae</taxon>
        <taxon>Pseudolabrys</taxon>
    </lineage>
</organism>
<evidence type="ECO:0000256" key="6">
    <source>
        <dbReference type="SAM" id="Phobius"/>
    </source>
</evidence>
<evidence type="ECO:0000313" key="8">
    <source>
        <dbReference type="Proteomes" id="UP000254889"/>
    </source>
</evidence>
<dbReference type="Proteomes" id="UP000254889">
    <property type="component" value="Chromosome"/>
</dbReference>
<feature type="transmembrane region" description="Helical" evidence="6">
    <location>
        <begin position="185"/>
        <end position="210"/>
    </location>
</feature>
<evidence type="ECO:0000256" key="3">
    <source>
        <dbReference type="ARBA" id="ARBA00022692"/>
    </source>
</evidence>
<accession>A0A345ZUA1</accession>
<proteinExistence type="inferred from homology"/>
<gene>
    <name evidence="7" type="ORF">DW352_08210</name>
</gene>
<dbReference type="PANTHER" id="PTHR30238">
    <property type="entry name" value="MEMBRANE BOUND PREDICTED REDOX MODULATOR"/>
    <property type="match status" value="1"/>
</dbReference>
<dbReference type="Pfam" id="PF03741">
    <property type="entry name" value="TerC"/>
    <property type="match status" value="1"/>
</dbReference>
<dbReference type="EMBL" id="CP031417">
    <property type="protein sequence ID" value="AXK80498.1"/>
    <property type="molecule type" value="Genomic_DNA"/>
</dbReference>
<evidence type="ECO:0000313" key="7">
    <source>
        <dbReference type="EMBL" id="AXK80498.1"/>
    </source>
</evidence>
<evidence type="ECO:0000256" key="4">
    <source>
        <dbReference type="ARBA" id="ARBA00022989"/>
    </source>
</evidence>
<dbReference type="KEGG" id="ptaw:DW352_08210"/>
<dbReference type="NCBIfam" id="TIGR03717">
    <property type="entry name" value="R_switched_YjbE"/>
    <property type="match status" value="1"/>
</dbReference>
<feature type="transmembrane region" description="Helical" evidence="6">
    <location>
        <begin position="222"/>
        <end position="241"/>
    </location>
</feature>
<dbReference type="RefSeq" id="WP_115690206.1">
    <property type="nucleotide sequence ID" value="NZ_CP031417.1"/>
</dbReference>
<dbReference type="InterPro" id="IPR005496">
    <property type="entry name" value="Integral_membrane_TerC"/>
</dbReference>
<comment type="subcellular location">
    <subcellularLocation>
        <location evidence="1">Membrane</location>
        <topology evidence="1">Multi-pass membrane protein</topology>
    </subcellularLocation>
</comment>
<keyword evidence="4 6" id="KW-1133">Transmembrane helix</keyword>
<evidence type="ECO:0000256" key="1">
    <source>
        <dbReference type="ARBA" id="ARBA00004141"/>
    </source>
</evidence>
<protein>
    <submittedName>
        <fullName evidence="7">TerC family protein</fullName>
    </submittedName>
</protein>
<keyword evidence="3 6" id="KW-0812">Transmembrane</keyword>
<feature type="transmembrane region" description="Helical" evidence="6">
    <location>
        <begin position="115"/>
        <end position="136"/>
    </location>
</feature>
<reference evidence="7 8" key="1">
    <citation type="submission" date="2018-07" db="EMBL/GenBank/DDBJ databases">
        <authorList>
            <person name="Quirk P.G."/>
            <person name="Krulwich T.A."/>
        </authorList>
    </citation>
    <scope>NUCLEOTIDE SEQUENCE [LARGE SCALE GENOMIC DNA]</scope>
    <source>
        <strain evidence="7 8">CC-BB4</strain>
    </source>
</reference>
<keyword evidence="5 6" id="KW-0472">Membrane</keyword>
<sequence length="249" mass="26460">MQYLVESFSHAPFWIALGQIIWINVLLSGDNAVVIALACRSLPSRQRFWGILLGAGAAVLLRVFFTVIIAQVMAIPFLKLVGGLLLLWIAIKLIVPSDDHSEENVKAGDTLLRAVWLVTVADIIMSLDNVIAIAAAAESAAARIDIAHALSIKTVLIVFGLATSVPLIIAGSALLMSLLERFPILVWAGAALLGWVAGEIIVGDAAIVGYLGHEVAEALHTWSPAVGAVLVVAVGFVLLRLRRPVESQV</sequence>
<dbReference type="PANTHER" id="PTHR30238:SF4">
    <property type="entry name" value="SLL1022 PROTEIN"/>
    <property type="match status" value="1"/>
</dbReference>
<dbReference type="OrthoDB" id="9807970at2"/>
<dbReference type="GO" id="GO:0016020">
    <property type="term" value="C:membrane"/>
    <property type="evidence" value="ECO:0007669"/>
    <property type="project" value="UniProtKB-SubCell"/>
</dbReference>
<comment type="similarity">
    <text evidence="2">Belongs to the TerC family.</text>
</comment>